<keyword evidence="3 10" id="KW-0813">Transport</keyword>
<organism evidence="12 14">
    <name type="scientific">Moraxella caviae</name>
    <dbReference type="NCBI Taxonomy" id="34060"/>
    <lineage>
        <taxon>Bacteria</taxon>
        <taxon>Pseudomonadati</taxon>
        <taxon>Pseudomonadota</taxon>
        <taxon>Gammaproteobacteria</taxon>
        <taxon>Moraxellales</taxon>
        <taxon>Moraxellaceae</taxon>
        <taxon>Moraxella</taxon>
    </lineage>
</organism>
<evidence type="ECO:0000256" key="8">
    <source>
        <dbReference type="ARBA" id="ARBA00022989"/>
    </source>
</evidence>
<dbReference type="SUPFAM" id="SSF161098">
    <property type="entry name" value="MetI-like"/>
    <property type="match status" value="1"/>
</dbReference>
<evidence type="ECO:0000256" key="9">
    <source>
        <dbReference type="ARBA" id="ARBA00023136"/>
    </source>
</evidence>
<dbReference type="AlphaFoldDB" id="A0A1T0A503"/>
<reference evidence="12 14" key="1">
    <citation type="submission" date="2017-02" db="EMBL/GenBank/DDBJ databases">
        <title>Draft genome sequence of Moraxella caviae CCUG 355 type strain.</title>
        <authorList>
            <person name="Engstrom-Jakobsson H."/>
            <person name="Salva-Serra F."/>
            <person name="Thorell K."/>
            <person name="Gonzales-Siles L."/>
            <person name="Karlsson R."/>
            <person name="Boulund F."/>
            <person name="Engstrand L."/>
            <person name="Moore E."/>
        </authorList>
    </citation>
    <scope>NUCLEOTIDE SEQUENCE [LARGE SCALE GENOMIC DNA]</scope>
    <source>
        <strain evidence="12 14">CCUG 355</strain>
    </source>
</reference>
<name>A0A1T0A503_9GAMM</name>
<evidence type="ECO:0000256" key="1">
    <source>
        <dbReference type="ARBA" id="ARBA00004429"/>
    </source>
</evidence>
<evidence type="ECO:0000256" key="2">
    <source>
        <dbReference type="ARBA" id="ARBA00010072"/>
    </source>
</evidence>
<sequence length="240" mass="26340">MFDLQGYGPLLLQGTIVTIKLGLTSLIFGLLFGLLGALAKLSGIWIFKKLADIYTTVVRGIPELLVVFFIYFGGSAIIMMVAKQFNYTGRIDVSHFWAGVAALSIMFGAYATEVFRMAIEEIPKGQWESAQSLGMRPFQTFWRIILPQMWMVALPGLGNLALVLLKDTALVSVIGLKDLMYFSARAAQSTQQAFTFYLAAALIYLCLTIVITALMSWGEWRANPAARYAKRLAAGKGGAS</sequence>
<feature type="transmembrane region" description="Helical" evidence="10">
    <location>
        <begin position="94"/>
        <end position="119"/>
    </location>
</feature>
<dbReference type="PROSITE" id="PS50928">
    <property type="entry name" value="ABC_TM1"/>
    <property type="match status" value="1"/>
</dbReference>
<dbReference type="STRING" id="34060.B0181_04245"/>
<evidence type="ECO:0000256" key="5">
    <source>
        <dbReference type="ARBA" id="ARBA00022519"/>
    </source>
</evidence>
<keyword evidence="5" id="KW-0997">Cell inner membrane</keyword>
<keyword evidence="14" id="KW-1185">Reference proteome</keyword>
<comment type="subcellular location">
    <subcellularLocation>
        <location evidence="1">Cell inner membrane</location>
        <topology evidence="1">Multi-pass membrane protein</topology>
    </subcellularLocation>
    <subcellularLocation>
        <location evidence="10">Cell membrane</location>
        <topology evidence="10">Multi-pass membrane protein</topology>
    </subcellularLocation>
</comment>
<dbReference type="Pfam" id="PF00528">
    <property type="entry name" value="BPD_transp_1"/>
    <property type="match status" value="1"/>
</dbReference>
<dbReference type="RefSeq" id="WP_078276245.1">
    <property type="nucleotide sequence ID" value="NZ_CAACXO010000009.1"/>
</dbReference>
<feature type="transmembrane region" description="Helical" evidence="10">
    <location>
        <begin position="60"/>
        <end position="82"/>
    </location>
</feature>
<dbReference type="InterPro" id="IPR010065">
    <property type="entry name" value="AA_ABC_transptr_permease_3TM"/>
</dbReference>
<dbReference type="NCBIfam" id="TIGR01726">
    <property type="entry name" value="HEQRo_perm_3TM"/>
    <property type="match status" value="1"/>
</dbReference>
<dbReference type="PANTHER" id="PTHR30133">
    <property type="entry name" value="CATIONIC AMINO ACID TRANSPORTER, MEMBRANE COMPONENT"/>
    <property type="match status" value="1"/>
</dbReference>
<feature type="domain" description="ABC transmembrane type-1" evidence="11">
    <location>
        <begin position="15"/>
        <end position="215"/>
    </location>
</feature>
<dbReference type="GO" id="GO:0043190">
    <property type="term" value="C:ATP-binding cassette (ABC) transporter complex"/>
    <property type="evidence" value="ECO:0007669"/>
    <property type="project" value="InterPro"/>
</dbReference>
<evidence type="ECO:0000256" key="3">
    <source>
        <dbReference type="ARBA" id="ARBA00022448"/>
    </source>
</evidence>
<dbReference type="InterPro" id="IPR000515">
    <property type="entry name" value="MetI-like"/>
</dbReference>
<keyword evidence="7" id="KW-0029">Amino-acid transport</keyword>
<gene>
    <name evidence="13" type="primary">artQ</name>
    <name evidence="12" type="ORF">B0181_04245</name>
    <name evidence="13" type="ORF">NCTC10293_00994</name>
</gene>
<dbReference type="OrthoDB" id="9815029at2"/>
<evidence type="ECO:0000313" key="15">
    <source>
        <dbReference type="Proteomes" id="UP000255279"/>
    </source>
</evidence>
<dbReference type="CDD" id="cd06261">
    <property type="entry name" value="TM_PBP2"/>
    <property type="match status" value="1"/>
</dbReference>
<proteinExistence type="inferred from homology"/>
<feature type="transmembrane region" description="Helical" evidence="10">
    <location>
        <begin position="140"/>
        <end position="157"/>
    </location>
</feature>
<keyword evidence="4" id="KW-1003">Cell membrane</keyword>
<keyword evidence="8 10" id="KW-1133">Transmembrane helix</keyword>
<accession>A0A1T0A503</accession>
<evidence type="ECO:0000259" key="11">
    <source>
        <dbReference type="PROSITE" id="PS50928"/>
    </source>
</evidence>
<evidence type="ECO:0000313" key="13">
    <source>
        <dbReference type="EMBL" id="STZ10644.1"/>
    </source>
</evidence>
<keyword evidence="6 10" id="KW-0812">Transmembrane</keyword>
<dbReference type="GO" id="GO:0006865">
    <property type="term" value="P:amino acid transport"/>
    <property type="evidence" value="ECO:0007669"/>
    <property type="project" value="UniProtKB-KW"/>
</dbReference>
<dbReference type="EMBL" id="MUXU01000027">
    <property type="protein sequence ID" value="OOR90816.1"/>
    <property type="molecule type" value="Genomic_DNA"/>
</dbReference>
<reference evidence="13 15" key="2">
    <citation type="submission" date="2018-06" db="EMBL/GenBank/DDBJ databases">
        <authorList>
            <consortium name="Pathogen Informatics"/>
            <person name="Doyle S."/>
        </authorList>
    </citation>
    <scope>NUCLEOTIDE SEQUENCE [LARGE SCALE GENOMIC DNA]</scope>
    <source>
        <strain evidence="13 15">NCTC10293</strain>
    </source>
</reference>
<evidence type="ECO:0000313" key="12">
    <source>
        <dbReference type="EMBL" id="OOR90816.1"/>
    </source>
</evidence>
<dbReference type="GO" id="GO:0022857">
    <property type="term" value="F:transmembrane transporter activity"/>
    <property type="evidence" value="ECO:0007669"/>
    <property type="project" value="InterPro"/>
</dbReference>
<comment type="similarity">
    <text evidence="2">Belongs to the binding-protein-dependent transport system permease family. HisMQ subfamily.</text>
</comment>
<evidence type="ECO:0000256" key="4">
    <source>
        <dbReference type="ARBA" id="ARBA00022475"/>
    </source>
</evidence>
<dbReference type="InterPro" id="IPR051613">
    <property type="entry name" value="ABC_transp_permease_HisMQ"/>
</dbReference>
<feature type="transmembrane region" description="Helical" evidence="10">
    <location>
        <begin position="12"/>
        <end position="39"/>
    </location>
</feature>
<dbReference type="EMBL" id="UGQE01000001">
    <property type="protein sequence ID" value="STZ10644.1"/>
    <property type="molecule type" value="Genomic_DNA"/>
</dbReference>
<evidence type="ECO:0000256" key="10">
    <source>
        <dbReference type="RuleBase" id="RU363032"/>
    </source>
</evidence>
<keyword evidence="9 10" id="KW-0472">Membrane</keyword>
<dbReference type="Gene3D" id="1.10.3720.10">
    <property type="entry name" value="MetI-like"/>
    <property type="match status" value="1"/>
</dbReference>
<dbReference type="Proteomes" id="UP000255279">
    <property type="component" value="Unassembled WGS sequence"/>
</dbReference>
<feature type="transmembrane region" description="Helical" evidence="10">
    <location>
        <begin position="194"/>
        <end position="217"/>
    </location>
</feature>
<evidence type="ECO:0000256" key="6">
    <source>
        <dbReference type="ARBA" id="ARBA00022692"/>
    </source>
</evidence>
<dbReference type="Proteomes" id="UP000190435">
    <property type="component" value="Unassembled WGS sequence"/>
</dbReference>
<evidence type="ECO:0000256" key="7">
    <source>
        <dbReference type="ARBA" id="ARBA00022970"/>
    </source>
</evidence>
<protein>
    <submittedName>
        <fullName evidence="12 13">ABC transporter permease</fullName>
    </submittedName>
</protein>
<dbReference type="InterPro" id="IPR035906">
    <property type="entry name" value="MetI-like_sf"/>
</dbReference>
<evidence type="ECO:0000313" key="14">
    <source>
        <dbReference type="Proteomes" id="UP000190435"/>
    </source>
</evidence>
<dbReference type="PANTHER" id="PTHR30133:SF2">
    <property type="entry name" value="ARGININE ABC TRANSPORTER PERMEASE PROTEIN ARTQ"/>
    <property type="match status" value="1"/>
</dbReference>